<feature type="region of interest" description="Disordered" evidence="10">
    <location>
        <begin position="24"/>
        <end position="122"/>
    </location>
</feature>
<proteinExistence type="inferred from homology"/>
<evidence type="ECO:0000256" key="2">
    <source>
        <dbReference type="ARBA" id="ARBA00004328"/>
    </source>
</evidence>
<evidence type="ECO:0000256" key="10">
    <source>
        <dbReference type="SAM" id="MobiDB-lite"/>
    </source>
</evidence>
<evidence type="ECO:0000256" key="7">
    <source>
        <dbReference type="ARBA" id="ARBA00023200"/>
    </source>
</evidence>
<evidence type="ECO:0000256" key="6">
    <source>
        <dbReference type="ARBA" id="ARBA00022953"/>
    </source>
</evidence>
<evidence type="ECO:0000256" key="8">
    <source>
        <dbReference type="ARBA" id="ARBA00023776"/>
    </source>
</evidence>
<dbReference type="GO" id="GO:0003968">
    <property type="term" value="F:RNA-directed RNA polymerase activity"/>
    <property type="evidence" value="ECO:0007669"/>
    <property type="project" value="InterPro"/>
</dbReference>
<feature type="compositionally biased region" description="Basic and acidic residues" evidence="10">
    <location>
        <begin position="83"/>
        <end position="99"/>
    </location>
</feature>
<comment type="subunit">
    <text evidence="9">Homotetramer. Interacts with protein M2-1; the interaction between the two tetramers is required for the anti-termination and elongation transcriptional activities of protein M2-1. Interacts with host phosphatase PP1; this interaction recruits PP1 to the inclusion bodies. Formation of a complex PP1/M2-1/P allows P to target host PP1 phosphatase to the M2-1 substrate. Interacts (via C-terminus) with the nucleoprotein N (via N-terminus); the phosphorylated phosphoprotein P binds to N-RNA complex. Interacts (via N-terminus) with the monomeric RNA-free nucleoprotein N. Interacts (via C-terminus) with RNA-directed RNA polymerase L; the association of P and L forms the polymerase complex.</text>
</comment>
<comment type="subcellular location">
    <subcellularLocation>
        <location evidence="1">Host cytoplasm</location>
    </subcellularLocation>
    <subcellularLocation>
        <location evidence="2">Virion</location>
    </subcellularLocation>
</comment>
<accession>F1ACP3</accession>
<evidence type="ECO:0000256" key="3">
    <source>
        <dbReference type="ARBA" id="ARBA00020572"/>
    </source>
</evidence>
<protein>
    <recommendedName>
        <fullName evidence="3">Phosphoprotein</fullName>
    </recommendedName>
</protein>
<reference evidence="11" key="1">
    <citation type="journal article" date="2010" name="Emerg. Infect. Dis.">
        <title>Pneumovirus in dogs with acute respiratory disease.</title>
        <authorList>
            <person name="Renshaw R.W."/>
            <person name="Zylich N.C."/>
            <person name="Laverack M.A."/>
            <person name="Glaser A.L."/>
            <person name="Dubovi E.J."/>
        </authorList>
    </citation>
    <scope>NUCLEOTIDE SEQUENCE</scope>
    <source>
        <strain evidence="11">Brne17</strain>
    </source>
</reference>
<organism evidence="11">
    <name type="scientific">Pneumovirus dog/Brne17/USA/2008</name>
    <dbReference type="NCBI Taxonomy" id="879294"/>
    <lineage>
        <taxon>Viruses</taxon>
        <taxon>Riboviria</taxon>
        <taxon>Orthornavirae</taxon>
        <taxon>Negarnaviricota</taxon>
        <taxon>Haploviricotina</taxon>
        <taxon>Monjiviricetes</taxon>
        <taxon>Mononegavirales</taxon>
        <taxon>Pneumoviridae</taxon>
        <taxon>Orthopneumovirus</taxon>
        <taxon>Orthopneumovirus muris</taxon>
        <taxon>murine pneumonia virus</taxon>
    </lineage>
</organism>
<evidence type="ECO:0000256" key="1">
    <source>
        <dbReference type="ARBA" id="ARBA00004192"/>
    </source>
</evidence>
<dbReference type="Pfam" id="PF02478">
    <property type="entry name" value="Pneumo_phosprot"/>
    <property type="match status" value="1"/>
</dbReference>
<keyword evidence="6" id="KW-0693">Viral RNA replication</keyword>
<keyword evidence="5" id="KW-0946">Virion</keyword>
<evidence type="ECO:0000256" key="5">
    <source>
        <dbReference type="ARBA" id="ARBA00022844"/>
    </source>
</evidence>
<comment type="similarity">
    <text evidence="8">Belongs to the pneumoviridae phosphoprotein P family.</text>
</comment>
<keyword evidence="7" id="KW-1035">Host cytoplasm</keyword>
<feature type="compositionally biased region" description="Pro residues" evidence="10">
    <location>
        <begin position="70"/>
        <end position="81"/>
    </location>
</feature>
<gene>
    <name evidence="11" type="primary">P</name>
</gene>
<dbReference type="GO" id="GO:0044423">
    <property type="term" value="C:virion component"/>
    <property type="evidence" value="ECO:0007669"/>
    <property type="project" value="UniProtKB-KW"/>
</dbReference>
<sequence length="295" mass="32873">MEKFAPEFVGEDANKKAEEFLKHRSFPSEKPLAGIPNTATHVTKYNMPPILRSSFKLSPPRAAAKLTKPSTPPSTPPPTPPQNKEEQPKESDADIETIHVYEVPDNPEHSKKPCCSDDTDTKKTRKPMVTFVEPEEKFVGLGASLYKETMQTFAADGYDEESNLSFEETNQEPGSSSVEQRLDRIEEKLSYIIGLLNTIMVATAGPTTARDEIRDALIGTREELIEMIKSDILTVNDRVAAMEKLRDEECSRAETDDGSACYLTDRARILDKIVSSNAEEAKEDLDVDDIMGINF</sequence>
<evidence type="ECO:0000256" key="4">
    <source>
        <dbReference type="ARBA" id="ARBA00022553"/>
    </source>
</evidence>
<name>F1ACP3_9MONO</name>
<evidence type="ECO:0000256" key="9">
    <source>
        <dbReference type="ARBA" id="ARBA00047061"/>
    </source>
</evidence>
<dbReference type="EMBL" id="GU247050">
    <property type="protein sequence ID" value="ADZ31990.1"/>
    <property type="molecule type" value="Viral_cRNA"/>
</dbReference>
<keyword evidence="4" id="KW-0597">Phosphoprotein</keyword>
<dbReference type="InterPro" id="IPR003487">
    <property type="entry name" value="Pprotein_pneumovir"/>
</dbReference>
<dbReference type="GO" id="GO:0030430">
    <property type="term" value="C:host cell cytoplasm"/>
    <property type="evidence" value="ECO:0007669"/>
    <property type="project" value="UniProtKB-SubCell"/>
</dbReference>
<feature type="compositionally biased region" description="Basic and acidic residues" evidence="10">
    <location>
        <begin position="106"/>
        <end position="122"/>
    </location>
</feature>
<reference evidence="11" key="2">
    <citation type="journal article" date="2011" name="Vet. Microbiol.">
        <title>Genomic analysis of a pneumovirus isolated from dogs with acute respiratory disease.</title>
        <authorList>
            <person name="Renshaw R."/>
            <person name="Laverack M."/>
            <person name="Zylich N."/>
            <person name="Glaser A."/>
            <person name="Dubovi E."/>
        </authorList>
    </citation>
    <scope>NUCLEOTIDE SEQUENCE</scope>
    <source>
        <strain evidence="11">Brne17</strain>
    </source>
</reference>
<evidence type="ECO:0000313" key="11">
    <source>
        <dbReference type="EMBL" id="ADZ31990.1"/>
    </source>
</evidence>